<dbReference type="Pfam" id="PF23232">
    <property type="entry name" value="AAA_lid_13"/>
    <property type="match status" value="1"/>
</dbReference>
<feature type="compositionally biased region" description="Low complexity" evidence="1">
    <location>
        <begin position="19"/>
        <end position="34"/>
    </location>
</feature>
<gene>
    <name evidence="3" type="ORF">SLS56_008980</name>
</gene>
<dbReference type="InterPro" id="IPR003593">
    <property type="entry name" value="AAA+_ATPase"/>
</dbReference>
<dbReference type="InterPro" id="IPR056599">
    <property type="entry name" value="AAA_lid_fung"/>
</dbReference>
<dbReference type="Gene3D" id="3.40.50.300">
    <property type="entry name" value="P-loop containing nucleotide triphosphate hydrolases"/>
    <property type="match status" value="1"/>
</dbReference>
<organism evidence="3 4">
    <name type="scientific">Neofusicoccum ribis</name>
    <dbReference type="NCBI Taxonomy" id="45134"/>
    <lineage>
        <taxon>Eukaryota</taxon>
        <taxon>Fungi</taxon>
        <taxon>Dikarya</taxon>
        <taxon>Ascomycota</taxon>
        <taxon>Pezizomycotina</taxon>
        <taxon>Dothideomycetes</taxon>
        <taxon>Dothideomycetes incertae sedis</taxon>
        <taxon>Botryosphaeriales</taxon>
        <taxon>Botryosphaeriaceae</taxon>
        <taxon>Neofusicoccum</taxon>
    </lineage>
</organism>
<dbReference type="InterPro" id="IPR054289">
    <property type="entry name" value="DUF7025"/>
</dbReference>
<dbReference type="SMART" id="SM00382">
    <property type="entry name" value="AAA"/>
    <property type="match status" value="1"/>
</dbReference>
<name>A0ABR3SJ69_9PEZI</name>
<dbReference type="PANTHER" id="PTHR46411:SF4">
    <property type="entry name" value="AAA+ ATPASE DOMAIN-CONTAINING PROTEIN"/>
    <property type="match status" value="1"/>
</dbReference>
<accession>A0ABR3SJ69</accession>
<sequence>MKISRLRNKFLADADDSTSESSSGYSSGRHSVASRSDRAQLSRIKIISPAVAEAIRHVVNYRYPDDLRSKNPILFEPYEVLFHHEKALEEYQQTFSPEHFGEPLPECMNQYAFKHIGILLDFVRGKFGAKVAAERERHARGVATYDMLWLLLELGSDVYIQPNEIGVLEPRVLDELDWVYSQDEPPPRYQANTWKLGAGSDSIFADFPHDTVYIRPFAGERHIDTLPVFPCRCLRKDAEGRNAEEARRYFEKRGQKFFQLRRKGCHSFNGFSAEFPRQPVIGFHPAKFDSNLMNELVLEGGTKEVIKQLTKNYMRRLLPSEEKVAGHMNSQSALGGNDMDDFTAWSADFIEGKGRGLIFLLHGTPGVGKTYTAECIAANTRRPLLSLTCADLGTDPMKIETKLIRWFNIAKSWGAILLIDEADIYMEQREVQDLKRNNLVAGFLRAMEYYQGILFLTTNRVGTFDEAFVSRINVMIHYPPFTDKQRIEVWESFFSKLERERETTMRVALSTRDFVREDKKLQMLEWNGREIRNGNAAGSMQDFSKLMCH</sequence>
<dbReference type="EMBL" id="JAJVDC020000143">
    <property type="protein sequence ID" value="KAL1621969.1"/>
    <property type="molecule type" value="Genomic_DNA"/>
</dbReference>
<dbReference type="InterPro" id="IPR003959">
    <property type="entry name" value="ATPase_AAA_core"/>
</dbReference>
<dbReference type="PANTHER" id="PTHR46411">
    <property type="entry name" value="FAMILY ATPASE, PUTATIVE-RELATED"/>
    <property type="match status" value="1"/>
</dbReference>
<keyword evidence="4" id="KW-1185">Reference proteome</keyword>
<dbReference type="Proteomes" id="UP001521116">
    <property type="component" value="Unassembled WGS sequence"/>
</dbReference>
<proteinExistence type="predicted"/>
<dbReference type="Pfam" id="PF22942">
    <property type="entry name" value="DUF7025"/>
    <property type="match status" value="1"/>
</dbReference>
<evidence type="ECO:0000313" key="4">
    <source>
        <dbReference type="Proteomes" id="UP001521116"/>
    </source>
</evidence>
<dbReference type="InterPro" id="IPR027417">
    <property type="entry name" value="P-loop_NTPase"/>
</dbReference>
<evidence type="ECO:0000313" key="3">
    <source>
        <dbReference type="EMBL" id="KAL1621969.1"/>
    </source>
</evidence>
<dbReference type="SUPFAM" id="SSF52540">
    <property type="entry name" value="P-loop containing nucleoside triphosphate hydrolases"/>
    <property type="match status" value="1"/>
</dbReference>
<evidence type="ECO:0000259" key="2">
    <source>
        <dbReference type="SMART" id="SM00382"/>
    </source>
</evidence>
<reference evidence="3 4" key="1">
    <citation type="submission" date="2024-02" db="EMBL/GenBank/DDBJ databases">
        <title>De novo assembly and annotation of 12 fungi associated with fruit tree decline syndrome in Ontario, Canada.</title>
        <authorList>
            <person name="Sulman M."/>
            <person name="Ellouze W."/>
            <person name="Ilyukhin E."/>
        </authorList>
    </citation>
    <scope>NUCLEOTIDE SEQUENCE [LARGE SCALE GENOMIC DNA]</scope>
    <source>
        <strain evidence="3 4">M1-105</strain>
    </source>
</reference>
<dbReference type="Pfam" id="PF00004">
    <property type="entry name" value="AAA"/>
    <property type="match status" value="1"/>
</dbReference>
<evidence type="ECO:0000256" key="1">
    <source>
        <dbReference type="SAM" id="MobiDB-lite"/>
    </source>
</evidence>
<comment type="caution">
    <text evidence="3">The sequence shown here is derived from an EMBL/GenBank/DDBJ whole genome shotgun (WGS) entry which is preliminary data.</text>
</comment>
<protein>
    <recommendedName>
        <fullName evidence="2">AAA+ ATPase domain-containing protein</fullName>
    </recommendedName>
</protein>
<feature type="region of interest" description="Disordered" evidence="1">
    <location>
        <begin position="15"/>
        <end position="34"/>
    </location>
</feature>
<feature type="domain" description="AAA+ ATPase" evidence="2">
    <location>
        <begin position="355"/>
        <end position="482"/>
    </location>
</feature>